<feature type="compositionally biased region" description="Low complexity" evidence="1">
    <location>
        <begin position="207"/>
        <end position="227"/>
    </location>
</feature>
<feature type="compositionally biased region" description="Polar residues" evidence="1">
    <location>
        <begin position="233"/>
        <end position="246"/>
    </location>
</feature>
<sequence>MKKLRYLFILCVFCIGCTPELDVTINDNIVIEYGHAIHKNVLIDAKKSNKNVSVSKIEGLDINKIGRQEVKVTFTDGSRTLEKQMVIDVEDTAYPIIKFKKKVVTLNTDEKYDVRNNIKTVKDPVDGDLAYSDKKTEKNGYYIDSGKLNTKKAGTYEVMVFAKDVNGNEAKASFKVVVKKKKVVKPVSEPTNNGVSNSNTPNVSGQSNNNTNTSNNTNKGNASNSTNKVPAKNDTSSSGNKTNKPPSGNKKDDGKLCPLAYYDPYQPCDAIIGPKGGYGVYPTMEAALNDGYRLWEIENTPYYNRGFTVGTLFNNLNRPKAYTIFWN</sequence>
<keyword evidence="3" id="KW-1185">Reference proteome</keyword>
<accession>A0A4R3SWB0</accession>
<feature type="region of interest" description="Disordered" evidence="1">
    <location>
        <begin position="185"/>
        <end position="255"/>
    </location>
</feature>
<proteinExistence type="predicted"/>
<comment type="caution">
    <text evidence="2">The sequence shown here is derived from an EMBL/GenBank/DDBJ whole genome shotgun (WGS) entry which is preliminary data.</text>
</comment>
<dbReference type="InterPro" id="IPR013783">
    <property type="entry name" value="Ig-like_fold"/>
</dbReference>
<gene>
    <name evidence="2" type="ORF">EDD61_13019</name>
</gene>
<dbReference type="EMBL" id="SMBP01000030">
    <property type="protein sequence ID" value="TCU52932.1"/>
    <property type="molecule type" value="Genomic_DNA"/>
</dbReference>
<protein>
    <submittedName>
        <fullName evidence="2">Uncharacterized protein</fullName>
    </submittedName>
</protein>
<name>A0A4R3SWB0_9FIRM</name>
<evidence type="ECO:0000256" key="1">
    <source>
        <dbReference type="SAM" id="MobiDB-lite"/>
    </source>
</evidence>
<dbReference type="RefSeq" id="WP_132225737.1">
    <property type="nucleotide sequence ID" value="NZ_JANKBG010000031.1"/>
</dbReference>
<dbReference type="Proteomes" id="UP000295773">
    <property type="component" value="Unassembled WGS sequence"/>
</dbReference>
<reference evidence="2 3" key="1">
    <citation type="submission" date="2019-03" db="EMBL/GenBank/DDBJ databases">
        <title>Genomic Encyclopedia of Type Strains, Phase IV (KMG-IV): sequencing the most valuable type-strain genomes for metagenomic binning, comparative biology and taxonomic classification.</title>
        <authorList>
            <person name="Goeker M."/>
        </authorList>
    </citation>
    <scope>NUCLEOTIDE SEQUENCE [LARGE SCALE GENOMIC DNA]</scope>
    <source>
        <strain evidence="2 3">DSM 29481</strain>
    </source>
</reference>
<organism evidence="2 3">
    <name type="scientific">Longicatena caecimuris</name>
    <dbReference type="NCBI Taxonomy" id="1796635"/>
    <lineage>
        <taxon>Bacteria</taxon>
        <taxon>Bacillati</taxon>
        <taxon>Bacillota</taxon>
        <taxon>Erysipelotrichia</taxon>
        <taxon>Erysipelotrichales</taxon>
        <taxon>Erysipelotrichaceae</taxon>
        <taxon>Longicatena</taxon>
    </lineage>
</organism>
<dbReference type="AlphaFoldDB" id="A0A4R3SWB0"/>
<evidence type="ECO:0000313" key="3">
    <source>
        <dbReference type="Proteomes" id="UP000295773"/>
    </source>
</evidence>
<evidence type="ECO:0000313" key="2">
    <source>
        <dbReference type="EMBL" id="TCU52932.1"/>
    </source>
</evidence>
<dbReference type="Gene3D" id="2.60.40.10">
    <property type="entry name" value="Immunoglobulins"/>
    <property type="match status" value="1"/>
</dbReference>
<feature type="compositionally biased region" description="Polar residues" evidence="1">
    <location>
        <begin position="189"/>
        <end position="206"/>
    </location>
</feature>